<sequence>MKHPLSGLAASTAGLAAALAAAALLAGCGPSHDAPANAGQASSRAQQSGPAAVAVARGKIEVEGGLLDLSPALAGVVQQLSVKEGQSVQRGQLLLRLADETGQADLAVAESEAQLAKARQKARAARLPQLKQTLSRWQAAAREGAADAQNVDEAAQALRDAQAEIDVAAAEAQVAQRKLEQLRAQHKRQELRAPEAGTVVRLATHAGSQAVPGTPAVVLLPQRPLQVRAEINESFAAAVREGMRATVTLDADGAAQQQLPSARVLRISPVYGTARLQDDQQRGPVRVIECVLVFEQAPAAAAVRVGQNVRVQFHE</sequence>
<reference evidence="4 5" key="1">
    <citation type="submission" date="2020-12" db="EMBL/GenBank/DDBJ databases">
        <title>FDA dAtabase for Regulatory Grade micrObial Sequences (FDA-ARGOS): Supporting development and validation of Infectious Disease Dx tests.</title>
        <authorList>
            <person name="Sproer C."/>
            <person name="Gronow S."/>
            <person name="Severitt S."/>
            <person name="Schroder I."/>
            <person name="Tallon L."/>
            <person name="Sadzewicz L."/>
            <person name="Zhao X."/>
            <person name="Boylan J."/>
            <person name="Ott S."/>
            <person name="Bowen H."/>
            <person name="Vavikolanu K."/>
            <person name="Mehta A."/>
            <person name="Aluvathingal J."/>
            <person name="Nadendla S."/>
            <person name="Lowell S."/>
            <person name="Myers T."/>
            <person name="Yan Y."/>
            <person name="Sichtig H."/>
        </authorList>
    </citation>
    <scope>NUCLEOTIDE SEQUENCE [LARGE SCALE GENOMIC DNA]</scope>
    <source>
        <strain evidence="4 5">FDAARGOS_890</strain>
    </source>
</reference>
<dbReference type="Pfam" id="PF25917">
    <property type="entry name" value="BSH_RND"/>
    <property type="match status" value="1"/>
</dbReference>
<dbReference type="SUPFAM" id="SSF111369">
    <property type="entry name" value="HlyD-like secretion proteins"/>
    <property type="match status" value="1"/>
</dbReference>
<keyword evidence="1" id="KW-0175">Coiled coil</keyword>
<dbReference type="AlphaFoldDB" id="A0A7T2YPT8"/>
<protein>
    <submittedName>
        <fullName evidence="4">HlyD family efflux transporter periplasmic adaptor subunit</fullName>
    </submittedName>
</protein>
<evidence type="ECO:0000256" key="2">
    <source>
        <dbReference type="SAM" id="SignalP"/>
    </source>
</evidence>
<evidence type="ECO:0000259" key="3">
    <source>
        <dbReference type="Pfam" id="PF25917"/>
    </source>
</evidence>
<keyword evidence="5" id="KW-1185">Reference proteome</keyword>
<dbReference type="Proteomes" id="UP000595064">
    <property type="component" value="Chromosome"/>
</dbReference>
<feature type="chain" id="PRO_5032806814" evidence="2">
    <location>
        <begin position="34"/>
        <end position="315"/>
    </location>
</feature>
<name>A0A7T2YPT8_9BURK</name>
<dbReference type="PROSITE" id="PS51257">
    <property type="entry name" value="PROKAR_LIPOPROTEIN"/>
    <property type="match status" value="1"/>
</dbReference>
<feature type="domain" description="Multidrug resistance protein MdtA-like barrel-sandwich hybrid" evidence="3">
    <location>
        <begin position="69"/>
        <end position="218"/>
    </location>
</feature>
<dbReference type="Gene3D" id="2.40.30.170">
    <property type="match status" value="1"/>
</dbReference>
<evidence type="ECO:0000313" key="5">
    <source>
        <dbReference type="Proteomes" id="UP000595064"/>
    </source>
</evidence>
<dbReference type="GO" id="GO:0015562">
    <property type="term" value="F:efflux transmembrane transporter activity"/>
    <property type="evidence" value="ECO:0007669"/>
    <property type="project" value="TreeGrafter"/>
</dbReference>
<accession>A0A7T2YPT8</accession>
<feature type="signal peptide" evidence="2">
    <location>
        <begin position="1"/>
        <end position="33"/>
    </location>
</feature>
<dbReference type="EMBL" id="CP065748">
    <property type="protein sequence ID" value="QPS79737.1"/>
    <property type="molecule type" value="Genomic_DNA"/>
</dbReference>
<dbReference type="PANTHER" id="PTHR30469:SF15">
    <property type="entry name" value="HLYD FAMILY OF SECRETION PROTEINS"/>
    <property type="match status" value="1"/>
</dbReference>
<dbReference type="KEGG" id="dla:I6G47_22340"/>
<keyword evidence="2" id="KW-0732">Signal</keyword>
<proteinExistence type="predicted"/>
<dbReference type="Gene3D" id="2.40.50.100">
    <property type="match status" value="1"/>
</dbReference>
<dbReference type="RefSeq" id="WP_016452237.1">
    <property type="nucleotide sequence ID" value="NZ_CP065748.1"/>
</dbReference>
<dbReference type="Gene3D" id="1.10.287.470">
    <property type="entry name" value="Helix hairpin bin"/>
    <property type="match status" value="1"/>
</dbReference>
<dbReference type="PANTHER" id="PTHR30469">
    <property type="entry name" value="MULTIDRUG RESISTANCE PROTEIN MDTA"/>
    <property type="match status" value="1"/>
</dbReference>
<gene>
    <name evidence="4" type="ORF">I6G47_22340</name>
</gene>
<organism evidence="4 5">
    <name type="scientific">Delftia lacustris</name>
    <dbReference type="NCBI Taxonomy" id="558537"/>
    <lineage>
        <taxon>Bacteria</taxon>
        <taxon>Pseudomonadati</taxon>
        <taxon>Pseudomonadota</taxon>
        <taxon>Betaproteobacteria</taxon>
        <taxon>Burkholderiales</taxon>
        <taxon>Comamonadaceae</taxon>
        <taxon>Delftia</taxon>
    </lineage>
</organism>
<evidence type="ECO:0000313" key="4">
    <source>
        <dbReference type="EMBL" id="QPS79737.1"/>
    </source>
</evidence>
<feature type="coiled-coil region" evidence="1">
    <location>
        <begin position="151"/>
        <end position="192"/>
    </location>
</feature>
<dbReference type="GO" id="GO:1990281">
    <property type="term" value="C:efflux pump complex"/>
    <property type="evidence" value="ECO:0007669"/>
    <property type="project" value="TreeGrafter"/>
</dbReference>
<evidence type="ECO:0000256" key="1">
    <source>
        <dbReference type="SAM" id="Coils"/>
    </source>
</evidence>
<dbReference type="InterPro" id="IPR058625">
    <property type="entry name" value="MdtA-like_BSH"/>
</dbReference>